<evidence type="ECO:0000313" key="1">
    <source>
        <dbReference type="EMBL" id="UYP47995.1"/>
    </source>
</evidence>
<protein>
    <recommendedName>
        <fullName evidence="3">Transposase IS4-like domain-containing protein</fullName>
    </recommendedName>
</protein>
<dbReference type="Proteomes" id="UP001208689">
    <property type="component" value="Chromosome"/>
</dbReference>
<proteinExistence type="predicted"/>
<organism evidence="1 2">
    <name type="scientific">Candidatus Lokiarchaeum ossiferum</name>
    <dbReference type="NCBI Taxonomy" id="2951803"/>
    <lineage>
        <taxon>Archaea</taxon>
        <taxon>Promethearchaeati</taxon>
        <taxon>Promethearchaeota</taxon>
        <taxon>Promethearchaeia</taxon>
        <taxon>Promethearchaeales</taxon>
        <taxon>Promethearchaeaceae</taxon>
        <taxon>Candidatus Lokiarchaeum</taxon>
    </lineage>
</organism>
<evidence type="ECO:0008006" key="3">
    <source>
        <dbReference type="Google" id="ProtNLM"/>
    </source>
</evidence>
<sequence>MRCWVLLFARGNQSLAAIKNAYRQNNLSLTDASEQIYALITTIAPQFHSKSFVYTIKRYYKMKWQIETAFRDVDDHKGIWRSNYDGIRLFAEIGKYLLFNFWQIERGELDSNKAITFQEYRDWLIDEFSDSINL</sequence>
<evidence type="ECO:0000313" key="2">
    <source>
        <dbReference type="Proteomes" id="UP001208689"/>
    </source>
</evidence>
<reference evidence="1" key="1">
    <citation type="submission" date="2022-09" db="EMBL/GenBank/DDBJ databases">
        <title>Actin cytoskeleton and complex cell architecture in an #Asgard archaeon.</title>
        <authorList>
            <person name="Ponce Toledo R.I."/>
            <person name="Schleper C."/>
            <person name="Rodrigues Oliveira T."/>
            <person name="Wollweber F."/>
            <person name="Xu J."/>
            <person name="Rittmann S."/>
            <person name="Klingl A."/>
            <person name="Pilhofer M."/>
        </authorList>
    </citation>
    <scope>NUCLEOTIDE SEQUENCE</scope>
    <source>
        <strain evidence="1">B-35</strain>
    </source>
</reference>
<accession>A0ABY6HWT6</accession>
<keyword evidence="2" id="KW-1185">Reference proteome</keyword>
<dbReference type="EMBL" id="CP104013">
    <property type="protein sequence ID" value="UYP47995.1"/>
    <property type="molecule type" value="Genomic_DNA"/>
</dbReference>
<name>A0ABY6HWT6_9ARCH</name>
<gene>
    <name evidence="1" type="ORF">NEF87_004280</name>
</gene>